<evidence type="ECO:0000256" key="1">
    <source>
        <dbReference type="ARBA" id="ARBA00023004"/>
    </source>
</evidence>
<accession>X1NP03</accession>
<protein>
    <recommendedName>
        <fullName evidence="3">Aconitase/3-isopropylmalate dehydratase large subunit alpha/beta/alpha domain-containing protein</fullName>
    </recommendedName>
</protein>
<comment type="caution">
    <text evidence="2">The sequence shown here is derived from an EMBL/GenBank/DDBJ whole genome shotgun (WGS) entry which is preliminary data.</text>
</comment>
<dbReference type="Gene3D" id="3.30.499.10">
    <property type="entry name" value="Aconitase, domain 3"/>
    <property type="match status" value="1"/>
</dbReference>
<dbReference type="InterPro" id="IPR036008">
    <property type="entry name" value="Aconitase_4Fe-4S_dom"/>
</dbReference>
<sequence>MTLTEKLLATHADKKEVSPGEFVNVRVDMILANDITAPITIRE</sequence>
<reference evidence="2" key="1">
    <citation type="journal article" date="2014" name="Front. Microbiol.">
        <title>High frequency of phylogenetically diverse reductive dehalogenase-homologous genes in deep subseafloor sedimentary metagenomes.</title>
        <authorList>
            <person name="Kawai M."/>
            <person name="Futagami T."/>
            <person name="Toyoda A."/>
            <person name="Takaki Y."/>
            <person name="Nishi S."/>
            <person name="Hori S."/>
            <person name="Arai W."/>
            <person name="Tsubouchi T."/>
            <person name="Morono Y."/>
            <person name="Uchiyama I."/>
            <person name="Ito T."/>
            <person name="Fujiyama A."/>
            <person name="Inagaki F."/>
            <person name="Takami H."/>
        </authorList>
    </citation>
    <scope>NUCLEOTIDE SEQUENCE</scope>
    <source>
        <strain evidence="2">Expedition CK06-06</strain>
    </source>
</reference>
<keyword evidence="1" id="KW-0408">Iron</keyword>
<evidence type="ECO:0008006" key="3">
    <source>
        <dbReference type="Google" id="ProtNLM"/>
    </source>
</evidence>
<dbReference type="InterPro" id="IPR015931">
    <property type="entry name" value="Acnase/IPM_dHydase_lsu_aba_1/3"/>
</dbReference>
<dbReference type="AlphaFoldDB" id="X1NP03"/>
<gene>
    <name evidence="2" type="ORF">S06H3_33236</name>
</gene>
<evidence type="ECO:0000313" key="2">
    <source>
        <dbReference type="EMBL" id="GAI20414.1"/>
    </source>
</evidence>
<dbReference type="EMBL" id="BARV01019820">
    <property type="protein sequence ID" value="GAI20414.1"/>
    <property type="molecule type" value="Genomic_DNA"/>
</dbReference>
<feature type="non-terminal residue" evidence="2">
    <location>
        <position position="43"/>
    </location>
</feature>
<proteinExistence type="predicted"/>
<dbReference type="SUPFAM" id="SSF53732">
    <property type="entry name" value="Aconitase iron-sulfur domain"/>
    <property type="match status" value="1"/>
</dbReference>
<name>X1NP03_9ZZZZ</name>
<organism evidence="2">
    <name type="scientific">marine sediment metagenome</name>
    <dbReference type="NCBI Taxonomy" id="412755"/>
    <lineage>
        <taxon>unclassified sequences</taxon>
        <taxon>metagenomes</taxon>
        <taxon>ecological metagenomes</taxon>
    </lineage>
</organism>